<evidence type="ECO:0000313" key="4">
    <source>
        <dbReference type="Proteomes" id="UP000663832"/>
    </source>
</evidence>
<evidence type="ECO:0000313" key="2">
    <source>
        <dbReference type="EMBL" id="CAF1100884.1"/>
    </source>
</evidence>
<proteinExistence type="predicted"/>
<name>A0A814PFQ8_9BILA</name>
<accession>A0A814PFQ8</accession>
<gene>
    <name evidence="1" type="ORF">BJG266_LOCUS17468</name>
    <name evidence="2" type="ORF">QVE165_LOCUS20290</name>
    <name evidence="3" type="ORF">QVE165_LOCUS20504</name>
</gene>
<dbReference type="OrthoDB" id="10069327at2759"/>
<reference evidence="3" key="1">
    <citation type="submission" date="2021-02" db="EMBL/GenBank/DDBJ databases">
        <authorList>
            <person name="Nowell W R."/>
        </authorList>
    </citation>
    <scope>NUCLEOTIDE SEQUENCE</scope>
</reference>
<dbReference type="AlphaFoldDB" id="A0A814PFQ8"/>
<dbReference type="EMBL" id="CAJNOI010000085">
    <property type="protein sequence ID" value="CAF1029840.1"/>
    <property type="molecule type" value="Genomic_DNA"/>
</dbReference>
<dbReference type="Proteomes" id="UP000663832">
    <property type="component" value="Unassembled WGS sequence"/>
</dbReference>
<dbReference type="Proteomes" id="UP000663877">
    <property type="component" value="Unassembled WGS sequence"/>
</dbReference>
<dbReference type="EMBL" id="CAJNOM010000127">
    <property type="protein sequence ID" value="CAF1100884.1"/>
    <property type="molecule type" value="Genomic_DNA"/>
</dbReference>
<organism evidence="3 4">
    <name type="scientific">Adineta steineri</name>
    <dbReference type="NCBI Taxonomy" id="433720"/>
    <lineage>
        <taxon>Eukaryota</taxon>
        <taxon>Metazoa</taxon>
        <taxon>Spiralia</taxon>
        <taxon>Gnathifera</taxon>
        <taxon>Rotifera</taxon>
        <taxon>Eurotatoria</taxon>
        <taxon>Bdelloidea</taxon>
        <taxon>Adinetida</taxon>
        <taxon>Adinetidae</taxon>
        <taxon>Adineta</taxon>
    </lineage>
</organism>
<sequence length="247" mass="28698">MGRKTGNEYSFARLDFSNDLSTSNLLSNHDSHSSNPMMVPDELTNVEAVTLNVYIKFNYPELSAFVKELEETNDLMQVNERAVSALHLCVFRSAMEPIDMSNQTGRTIYRPNLFTQENISTIEHLRLAAANESTREKLIAVKYLVKQMIQDYAQLNIAARTFNQVADPYEDSKATLLDDIHRVRRYFYYITSHLQYLAYLDRRVIKLATKEIRLTYDDDGNVLRNIENYLRTFCLQKTTISEAQRLK</sequence>
<protein>
    <submittedName>
        <fullName evidence="3">Uncharacterized protein</fullName>
    </submittedName>
</protein>
<evidence type="ECO:0000313" key="3">
    <source>
        <dbReference type="EMBL" id="CAF1104801.1"/>
    </source>
</evidence>
<evidence type="ECO:0000313" key="1">
    <source>
        <dbReference type="EMBL" id="CAF1029840.1"/>
    </source>
</evidence>
<comment type="caution">
    <text evidence="3">The sequence shown here is derived from an EMBL/GenBank/DDBJ whole genome shotgun (WGS) entry which is preliminary data.</text>
</comment>
<dbReference type="EMBL" id="CAJNOM010000129">
    <property type="protein sequence ID" value="CAF1104801.1"/>
    <property type="molecule type" value="Genomic_DNA"/>
</dbReference>
<keyword evidence="4" id="KW-1185">Reference proteome</keyword>